<evidence type="ECO:0000313" key="8">
    <source>
        <dbReference type="Proteomes" id="UP000714380"/>
    </source>
</evidence>
<gene>
    <name evidence="7" type="ORF">I9W95_18180</name>
</gene>
<feature type="transmembrane region" description="Helical" evidence="6">
    <location>
        <begin position="28"/>
        <end position="45"/>
    </location>
</feature>
<evidence type="ECO:0000256" key="1">
    <source>
        <dbReference type="ARBA" id="ARBA00004141"/>
    </source>
</evidence>
<evidence type="ECO:0000256" key="4">
    <source>
        <dbReference type="ARBA" id="ARBA00022989"/>
    </source>
</evidence>
<feature type="transmembrane region" description="Helical" evidence="6">
    <location>
        <begin position="133"/>
        <end position="152"/>
    </location>
</feature>
<evidence type="ECO:0000256" key="6">
    <source>
        <dbReference type="SAM" id="Phobius"/>
    </source>
</evidence>
<feature type="transmembrane region" description="Helical" evidence="6">
    <location>
        <begin position="159"/>
        <end position="182"/>
    </location>
</feature>
<protein>
    <submittedName>
        <fullName evidence="7">Lysoplasmalogenase</fullName>
    </submittedName>
</protein>
<dbReference type="PANTHER" id="PTHR31885">
    <property type="entry name" value="GH04784P"/>
    <property type="match status" value="1"/>
</dbReference>
<evidence type="ECO:0000256" key="5">
    <source>
        <dbReference type="ARBA" id="ARBA00023136"/>
    </source>
</evidence>
<dbReference type="RefSeq" id="WP_225677536.1">
    <property type="nucleotide sequence ID" value="NZ_JAEDAH010000106.1"/>
</dbReference>
<organism evidence="7 8">
    <name type="scientific">Thalassolituus marinus</name>
    <dbReference type="NCBI Taxonomy" id="671053"/>
    <lineage>
        <taxon>Bacteria</taxon>
        <taxon>Pseudomonadati</taxon>
        <taxon>Pseudomonadota</taxon>
        <taxon>Gammaproteobacteria</taxon>
        <taxon>Oceanospirillales</taxon>
        <taxon>Oceanospirillaceae</taxon>
        <taxon>Thalassolituus</taxon>
    </lineage>
</organism>
<feature type="transmembrane region" description="Helical" evidence="6">
    <location>
        <begin position="188"/>
        <end position="207"/>
    </location>
</feature>
<comment type="similarity">
    <text evidence="2">Belongs to the TMEM86 family.</text>
</comment>
<keyword evidence="8" id="KW-1185">Reference proteome</keyword>
<dbReference type="PANTHER" id="PTHR31885:SF6">
    <property type="entry name" value="GH04784P"/>
    <property type="match status" value="1"/>
</dbReference>
<dbReference type="Pfam" id="PF07947">
    <property type="entry name" value="YhhN"/>
    <property type="match status" value="1"/>
</dbReference>
<sequence length="218" mass="24085">MKTSFVIAALLGALYILLWPLHPYPFSYLLKAAPVLILALIGVKTLTGPVRIAYLLAMLGSAAGDIFLDFDRQLYLRQALASFLLTQIAYIVIFTRLRQRHLLSPAALLASTLLPVAGSVFLLWQFYPNTGAMWWPVVVYVLCLTAMAILALQTGQRWLALGGALFMTADALIGVNRFWLAFDYSTPLIVSIYMTAQLLIGYGLLFARRGIATRPAMV</sequence>
<name>A0ABS7ZUZ1_9GAMM</name>
<proteinExistence type="inferred from homology"/>
<keyword evidence="5 6" id="KW-0472">Membrane</keyword>
<evidence type="ECO:0000313" key="7">
    <source>
        <dbReference type="EMBL" id="MCA6065529.1"/>
    </source>
</evidence>
<dbReference type="EMBL" id="JAEDAH010000106">
    <property type="protein sequence ID" value="MCA6065529.1"/>
    <property type="molecule type" value="Genomic_DNA"/>
</dbReference>
<comment type="subcellular location">
    <subcellularLocation>
        <location evidence="1">Membrane</location>
        <topology evidence="1">Multi-pass membrane protein</topology>
    </subcellularLocation>
</comment>
<feature type="transmembrane region" description="Helical" evidence="6">
    <location>
        <begin position="74"/>
        <end position="94"/>
    </location>
</feature>
<dbReference type="Proteomes" id="UP000714380">
    <property type="component" value="Unassembled WGS sequence"/>
</dbReference>
<accession>A0ABS7ZUZ1</accession>
<feature type="transmembrane region" description="Helical" evidence="6">
    <location>
        <begin position="106"/>
        <end position="127"/>
    </location>
</feature>
<keyword evidence="4 6" id="KW-1133">Transmembrane helix</keyword>
<dbReference type="InterPro" id="IPR012506">
    <property type="entry name" value="TMEM86B-like"/>
</dbReference>
<reference evidence="7 8" key="1">
    <citation type="submission" date="2020-12" db="EMBL/GenBank/DDBJ databases">
        <title>Novel Thalassolituus-related marine hydrocarbonoclastic bacteria mediated algae-derived hydrocarbons mineralization in twilight zone of the northern South China Sea.</title>
        <authorList>
            <person name="Dong C."/>
        </authorList>
    </citation>
    <scope>NUCLEOTIDE SEQUENCE [LARGE SCALE GENOMIC DNA]</scope>
    <source>
        <strain evidence="7 8">IMCC1826</strain>
    </source>
</reference>
<evidence type="ECO:0000256" key="3">
    <source>
        <dbReference type="ARBA" id="ARBA00022692"/>
    </source>
</evidence>
<keyword evidence="3 6" id="KW-0812">Transmembrane</keyword>
<evidence type="ECO:0000256" key="2">
    <source>
        <dbReference type="ARBA" id="ARBA00007375"/>
    </source>
</evidence>
<comment type="caution">
    <text evidence="7">The sequence shown here is derived from an EMBL/GenBank/DDBJ whole genome shotgun (WGS) entry which is preliminary data.</text>
</comment>